<sequence>MSSRIAKYRLDDSTIVYYEIDPPDGFQPARADAVVGKMKDAVRPAFEAARVVVEKARECGPDEVEVTFGVKVSGTMDWLIAKSAGESNFQVKMTWSRSKGPEGTSA</sequence>
<proteinExistence type="predicted"/>
<evidence type="ECO:0000313" key="2">
    <source>
        <dbReference type="EMBL" id="GAA4633055.1"/>
    </source>
</evidence>
<dbReference type="Proteomes" id="UP001501442">
    <property type="component" value="Unassembled WGS sequence"/>
</dbReference>
<organism evidence="2 3">
    <name type="scientific">Actinoallomurus vinaceus</name>
    <dbReference type="NCBI Taxonomy" id="1080074"/>
    <lineage>
        <taxon>Bacteria</taxon>
        <taxon>Bacillati</taxon>
        <taxon>Actinomycetota</taxon>
        <taxon>Actinomycetes</taxon>
        <taxon>Streptosporangiales</taxon>
        <taxon>Thermomonosporaceae</taxon>
        <taxon>Actinoallomurus</taxon>
    </lineage>
</organism>
<dbReference type="EMBL" id="BAABHK010000011">
    <property type="protein sequence ID" value="GAA4633055.1"/>
    <property type="molecule type" value="Genomic_DNA"/>
</dbReference>
<evidence type="ECO:0000313" key="3">
    <source>
        <dbReference type="Proteomes" id="UP001501442"/>
    </source>
</evidence>
<gene>
    <name evidence="2" type="ORF">GCM10023196_069060</name>
</gene>
<keyword evidence="3" id="KW-1185">Reference proteome</keyword>
<dbReference type="InterPro" id="IPR045794">
    <property type="entry name" value="Trypco1"/>
</dbReference>
<protein>
    <recommendedName>
        <fullName evidence="1">Trypsin-co-occurring domain-containing protein</fullName>
    </recommendedName>
</protein>
<reference evidence="3" key="1">
    <citation type="journal article" date="2019" name="Int. J. Syst. Evol. Microbiol.">
        <title>The Global Catalogue of Microorganisms (GCM) 10K type strain sequencing project: providing services to taxonomists for standard genome sequencing and annotation.</title>
        <authorList>
            <consortium name="The Broad Institute Genomics Platform"/>
            <consortium name="The Broad Institute Genome Sequencing Center for Infectious Disease"/>
            <person name="Wu L."/>
            <person name="Ma J."/>
        </authorList>
    </citation>
    <scope>NUCLEOTIDE SEQUENCE [LARGE SCALE GENOMIC DNA]</scope>
    <source>
        <strain evidence="3">JCM 17939</strain>
    </source>
</reference>
<comment type="caution">
    <text evidence="2">The sequence shown here is derived from an EMBL/GenBank/DDBJ whole genome shotgun (WGS) entry which is preliminary data.</text>
</comment>
<name>A0ABP8UJC8_9ACTN</name>
<accession>A0ABP8UJC8</accession>
<evidence type="ECO:0000259" key="1">
    <source>
        <dbReference type="Pfam" id="PF19493"/>
    </source>
</evidence>
<dbReference type="Pfam" id="PF19493">
    <property type="entry name" value="Trypco1"/>
    <property type="match status" value="1"/>
</dbReference>
<dbReference type="NCBIfam" id="NF041216">
    <property type="entry name" value="CU044_2847_fam"/>
    <property type="match status" value="1"/>
</dbReference>
<dbReference type="RefSeq" id="WP_345436039.1">
    <property type="nucleotide sequence ID" value="NZ_BAABHK010000011.1"/>
</dbReference>
<feature type="domain" description="Trypsin-co-occurring" evidence="1">
    <location>
        <begin position="9"/>
        <end position="97"/>
    </location>
</feature>